<dbReference type="Pfam" id="PF00884">
    <property type="entry name" value="Sulfatase"/>
    <property type="match status" value="1"/>
</dbReference>
<dbReference type="SUPFAM" id="SSF53649">
    <property type="entry name" value="Alkaline phosphatase-like"/>
    <property type="match status" value="1"/>
</dbReference>
<dbReference type="GO" id="GO:0016740">
    <property type="term" value="F:transferase activity"/>
    <property type="evidence" value="ECO:0007669"/>
    <property type="project" value="UniProtKB-KW"/>
</dbReference>
<evidence type="ECO:0000256" key="5">
    <source>
        <dbReference type="ARBA" id="ARBA00022692"/>
    </source>
</evidence>
<evidence type="ECO:0000256" key="4">
    <source>
        <dbReference type="ARBA" id="ARBA00022475"/>
    </source>
</evidence>
<feature type="domain" description="Sulfatase N-terminal" evidence="10">
    <location>
        <begin position="258"/>
        <end position="550"/>
    </location>
</feature>
<reference evidence="11 12" key="1">
    <citation type="submission" date="2017-01" db="EMBL/GenBank/DDBJ databases">
        <authorList>
            <person name="Varghese N."/>
            <person name="Submissions S."/>
        </authorList>
    </citation>
    <scope>NUCLEOTIDE SEQUENCE [LARGE SCALE GENOMIC DNA]</scope>
    <source>
        <strain evidence="11 12">ATCC 23464</strain>
    </source>
</reference>
<organism evidence="11 12">
    <name type="scientific">Paenibacillus macquariensis</name>
    <dbReference type="NCBI Taxonomy" id="948756"/>
    <lineage>
        <taxon>Bacteria</taxon>
        <taxon>Bacillati</taxon>
        <taxon>Bacillota</taxon>
        <taxon>Bacilli</taxon>
        <taxon>Bacillales</taxon>
        <taxon>Paenibacillaceae</taxon>
        <taxon>Paenibacillus</taxon>
    </lineage>
</organism>
<feature type="transmembrane region" description="Helical" evidence="9">
    <location>
        <begin position="89"/>
        <end position="108"/>
    </location>
</feature>
<sequence>MYCILFIKQSYIHTSYGKEVIHLSWSSIKRLLKKPFVLFTIILLLKGYLAWAVTFGEVLPWKVLLTEIPFVWLLFSLVEWFASKRKLTWYMIINLLVTAIFFAVIMYYKYYGVIVTYHALEQVNQVTAVSNSVFSLLAPYYLFIFTDIILFFILSFRHTKFKQWKRHIAHKGSRRAVSVLFIFSLIVCLFNVLPNRASMNEITQAKEMGILSYEAYTIFSKDKTEQVPMADISQQSIDQLKGATVPVNPIHWQAADGKNVIIIQLESFQNFLINLKIDGQEITPNLNKLANSNFYFPNFYQQVGQGNTSDAEFMVNTSFYIPAVGAATQNYPDKQLPSLPKLLKEKGYQSATFHTNNVEFWNRRELYAALGFDKYYAQEFFEDEDVVFFGATDEVLYDKTAAKLQEMDQQPEPFYAQVISMTAHHPFTIPEDKYKMTLPERYEGTFVGDYIRAQNYADYALGLFIEDLKKNGVWDNSLIITYGDHMGLPMYSLERKDENLMQEIYGHEYSYKDMLNIPLVISGTGITSPRVLEQLGGQVDILPTIANLVGASLDSQIHFGQDLLNQSENILPERYYLPTGSFLSDKALFLPGNGYEDGTHYPLAGDEDSNATATEAEYEQAMKLLHLSDSYVNQLPDRIKK</sequence>
<keyword evidence="12" id="KW-1185">Reference proteome</keyword>
<gene>
    <name evidence="11" type="ORF">SAMN05421578_11571</name>
</gene>
<evidence type="ECO:0000256" key="2">
    <source>
        <dbReference type="ARBA" id="ARBA00004936"/>
    </source>
</evidence>
<evidence type="ECO:0000259" key="10">
    <source>
        <dbReference type="Pfam" id="PF00884"/>
    </source>
</evidence>
<keyword evidence="7 8" id="KW-0472">Membrane</keyword>
<comment type="pathway">
    <text evidence="2">Cell wall biogenesis; lipoteichoic acid biosynthesis.</text>
</comment>
<name>A0ABY1K9U9_9BACL</name>
<comment type="caution">
    <text evidence="11">The sequence shown here is derived from an EMBL/GenBank/DDBJ whole genome shotgun (WGS) entry which is preliminary data.</text>
</comment>
<dbReference type="InterPro" id="IPR012160">
    <property type="entry name" value="LtaS-like"/>
</dbReference>
<dbReference type="InterPro" id="IPR050448">
    <property type="entry name" value="OpgB/LTA_synthase_biosynth"/>
</dbReference>
<evidence type="ECO:0000256" key="7">
    <source>
        <dbReference type="ARBA" id="ARBA00023136"/>
    </source>
</evidence>
<keyword evidence="11" id="KW-0808">Transferase</keyword>
<dbReference type="Gene3D" id="3.40.720.10">
    <property type="entry name" value="Alkaline Phosphatase, subunit A"/>
    <property type="match status" value="1"/>
</dbReference>
<evidence type="ECO:0000313" key="11">
    <source>
        <dbReference type="EMBL" id="SIR47850.1"/>
    </source>
</evidence>
<dbReference type="PANTHER" id="PTHR47371:SF3">
    <property type="entry name" value="PHOSPHOGLYCEROL TRANSFERASE I"/>
    <property type="match status" value="1"/>
</dbReference>
<evidence type="ECO:0000256" key="3">
    <source>
        <dbReference type="ARBA" id="ARBA00009983"/>
    </source>
</evidence>
<dbReference type="Proteomes" id="UP000186666">
    <property type="component" value="Unassembled WGS sequence"/>
</dbReference>
<feature type="transmembrane region" description="Helical" evidence="9">
    <location>
        <begin position="36"/>
        <end position="55"/>
    </location>
</feature>
<evidence type="ECO:0000256" key="1">
    <source>
        <dbReference type="ARBA" id="ARBA00004651"/>
    </source>
</evidence>
<comment type="subcellular location">
    <subcellularLocation>
        <location evidence="1">Cell membrane</location>
        <topology evidence="1">Multi-pass membrane protein</topology>
    </subcellularLocation>
</comment>
<comment type="similarity">
    <text evidence="3 8">Belongs to the LTA synthase family.</text>
</comment>
<proteinExistence type="inferred from homology"/>
<evidence type="ECO:0000313" key="12">
    <source>
        <dbReference type="Proteomes" id="UP000186666"/>
    </source>
</evidence>
<dbReference type="Gene3D" id="3.30.1120.170">
    <property type="match status" value="1"/>
</dbReference>
<evidence type="ECO:0000256" key="6">
    <source>
        <dbReference type="ARBA" id="ARBA00022989"/>
    </source>
</evidence>
<dbReference type="InterPro" id="IPR000917">
    <property type="entry name" value="Sulfatase_N"/>
</dbReference>
<dbReference type="PIRSF" id="PIRSF005091">
    <property type="entry name" value="Mmb_sulf_HI1246"/>
    <property type="match status" value="1"/>
</dbReference>
<protein>
    <submittedName>
        <fullName evidence="11">Phosphoglycerol transferase MdoB</fullName>
    </submittedName>
</protein>
<keyword evidence="6 9" id="KW-1133">Transmembrane helix</keyword>
<feature type="transmembrane region" description="Helical" evidence="9">
    <location>
        <begin position="61"/>
        <end position="82"/>
    </location>
</feature>
<dbReference type="EMBL" id="FTNK01000015">
    <property type="protein sequence ID" value="SIR47850.1"/>
    <property type="molecule type" value="Genomic_DNA"/>
</dbReference>
<dbReference type="InterPro" id="IPR017850">
    <property type="entry name" value="Alkaline_phosphatase_core_sf"/>
</dbReference>
<evidence type="ECO:0000256" key="9">
    <source>
        <dbReference type="SAM" id="Phobius"/>
    </source>
</evidence>
<keyword evidence="5 9" id="KW-0812">Transmembrane</keyword>
<keyword evidence="4 8" id="KW-1003">Cell membrane</keyword>
<evidence type="ECO:0000256" key="8">
    <source>
        <dbReference type="PIRNR" id="PIRNR005091"/>
    </source>
</evidence>
<dbReference type="CDD" id="cd16015">
    <property type="entry name" value="LTA_synthase"/>
    <property type="match status" value="1"/>
</dbReference>
<feature type="transmembrane region" description="Helical" evidence="9">
    <location>
        <begin position="176"/>
        <end position="193"/>
    </location>
</feature>
<feature type="transmembrane region" description="Helical" evidence="9">
    <location>
        <begin position="138"/>
        <end position="156"/>
    </location>
</feature>
<dbReference type="PANTHER" id="PTHR47371">
    <property type="entry name" value="LIPOTEICHOIC ACID SYNTHASE"/>
    <property type="match status" value="1"/>
</dbReference>
<accession>A0ABY1K9U9</accession>